<dbReference type="AlphaFoldDB" id="A0A3E0DU31"/>
<dbReference type="GO" id="GO:0016757">
    <property type="term" value="F:glycosyltransferase activity"/>
    <property type="evidence" value="ECO:0007669"/>
    <property type="project" value="InterPro"/>
</dbReference>
<dbReference type="Pfam" id="PF00534">
    <property type="entry name" value="Glycos_transf_1"/>
    <property type="match status" value="1"/>
</dbReference>
<proteinExistence type="predicted"/>
<dbReference type="EMBL" id="QUNF01000012">
    <property type="protein sequence ID" value="REG86375.1"/>
    <property type="molecule type" value="Genomic_DNA"/>
</dbReference>
<keyword evidence="3" id="KW-0808">Transferase</keyword>
<reference evidence="3 4" key="1">
    <citation type="submission" date="2018-08" db="EMBL/GenBank/DDBJ databases">
        <title>Genomic Encyclopedia of Archaeal and Bacterial Type Strains, Phase II (KMG-II): from individual species to whole genera.</title>
        <authorList>
            <person name="Goeker M."/>
        </authorList>
    </citation>
    <scope>NUCLEOTIDE SEQUENCE [LARGE SCALE GENOMIC DNA]</scope>
    <source>
        <strain evidence="3 4">DSM 15986</strain>
    </source>
</reference>
<feature type="domain" description="Glycosyl transferase family 1" evidence="1">
    <location>
        <begin position="187"/>
        <end position="357"/>
    </location>
</feature>
<organism evidence="3 4">
    <name type="scientific">Algoriphagus antarcticus</name>
    <dbReference type="NCBI Taxonomy" id="238540"/>
    <lineage>
        <taxon>Bacteria</taxon>
        <taxon>Pseudomonadati</taxon>
        <taxon>Bacteroidota</taxon>
        <taxon>Cytophagia</taxon>
        <taxon>Cytophagales</taxon>
        <taxon>Cyclobacteriaceae</taxon>
        <taxon>Algoriphagus</taxon>
    </lineage>
</organism>
<dbReference type="Pfam" id="PF13439">
    <property type="entry name" value="Glyco_transf_4"/>
    <property type="match status" value="1"/>
</dbReference>
<dbReference type="InterPro" id="IPR001296">
    <property type="entry name" value="Glyco_trans_1"/>
</dbReference>
<protein>
    <submittedName>
        <fullName evidence="3">Glycosyltransferase involved in cell wall biosynthesis</fullName>
    </submittedName>
</protein>
<evidence type="ECO:0000259" key="2">
    <source>
        <dbReference type="Pfam" id="PF13439"/>
    </source>
</evidence>
<evidence type="ECO:0000313" key="3">
    <source>
        <dbReference type="EMBL" id="REG86375.1"/>
    </source>
</evidence>
<dbReference type="PANTHER" id="PTHR12526">
    <property type="entry name" value="GLYCOSYLTRANSFERASE"/>
    <property type="match status" value="1"/>
</dbReference>
<name>A0A3E0DU31_9BACT</name>
<dbReference type="Gene3D" id="3.40.50.2000">
    <property type="entry name" value="Glycogen Phosphorylase B"/>
    <property type="match status" value="2"/>
</dbReference>
<comment type="caution">
    <text evidence="3">The sequence shown here is derived from an EMBL/GenBank/DDBJ whole genome shotgun (WGS) entry which is preliminary data.</text>
</comment>
<dbReference type="PANTHER" id="PTHR12526:SF630">
    <property type="entry name" value="GLYCOSYLTRANSFERASE"/>
    <property type="match status" value="1"/>
</dbReference>
<evidence type="ECO:0000259" key="1">
    <source>
        <dbReference type="Pfam" id="PF00534"/>
    </source>
</evidence>
<evidence type="ECO:0000313" key="4">
    <source>
        <dbReference type="Proteomes" id="UP000256405"/>
    </source>
</evidence>
<dbReference type="SUPFAM" id="SSF53756">
    <property type="entry name" value="UDP-Glycosyltransferase/glycogen phosphorylase"/>
    <property type="match status" value="1"/>
</dbReference>
<dbReference type="InterPro" id="IPR028098">
    <property type="entry name" value="Glyco_trans_4-like_N"/>
</dbReference>
<dbReference type="RefSeq" id="WP_086541166.1">
    <property type="nucleotide sequence ID" value="NZ_MSSW01000019.1"/>
</dbReference>
<dbReference type="CDD" id="cd03801">
    <property type="entry name" value="GT4_PimA-like"/>
    <property type="match status" value="1"/>
</dbReference>
<dbReference type="Proteomes" id="UP000256405">
    <property type="component" value="Unassembled WGS sequence"/>
</dbReference>
<accession>A0A3E0DU31</accession>
<gene>
    <name evidence="3" type="ORF">C8N25_11279</name>
</gene>
<keyword evidence="4" id="KW-1185">Reference proteome</keyword>
<sequence length="382" mass="42855">MTVLFLNSSSDLYGSSKILIEVIKVYKNAGLIPVVILSEPGPLENHLSDLGIVVRIQNLGILRRKYVNPSGVLNRIGKNIKAYRFLDQLHREFNFDLVYSNTLAVVVGAQWAKWNRLPHIWHIHEMLLGSSPLIRLLRRMLDNTTPAPIVVSEAVKSLWEERLKKSVPKVIHNGIPYEKFLNTPKISFKELGIAENSLVITMIGRINPGKGQLFFLEMAKRIAASYPQCHFVLVGDPFPGYESIEFEINNYIIENRLENCVTNLGFREDVESILKVSDIFVLPSILPDSFPTVILEAMAAGCPIVATSSGGASEMVLDGETGYLIPINDLDKGVNALIKLILDRELREKFGNAGKNRVLEEFSLDSFGKNIENHLWQHLGKN</sequence>
<dbReference type="OrthoDB" id="9806653at2"/>
<feature type="domain" description="Glycosyltransferase subfamily 4-like N-terminal" evidence="2">
    <location>
        <begin position="48"/>
        <end position="177"/>
    </location>
</feature>